<feature type="compositionally biased region" description="Basic and acidic residues" evidence="8">
    <location>
        <begin position="441"/>
        <end position="464"/>
    </location>
</feature>
<feature type="compositionally biased region" description="Basic and acidic residues" evidence="8">
    <location>
        <begin position="689"/>
        <end position="704"/>
    </location>
</feature>
<feature type="region of interest" description="Disordered" evidence="8">
    <location>
        <begin position="296"/>
        <end position="556"/>
    </location>
</feature>
<accession>S7RH96</accession>
<evidence type="ECO:0000256" key="3">
    <source>
        <dbReference type="ARBA" id="ARBA00012759"/>
    </source>
</evidence>
<feature type="region of interest" description="Disordered" evidence="8">
    <location>
        <begin position="662"/>
        <end position="773"/>
    </location>
</feature>
<feature type="compositionally biased region" description="Polar residues" evidence="8">
    <location>
        <begin position="949"/>
        <end position="963"/>
    </location>
</feature>
<keyword evidence="4" id="KW-0645">Protease</keyword>
<dbReference type="Pfam" id="PF20236">
    <property type="entry name" value="DUF6593"/>
    <property type="match status" value="1"/>
</dbReference>
<evidence type="ECO:0000256" key="5">
    <source>
        <dbReference type="ARBA" id="ARBA00022786"/>
    </source>
</evidence>
<feature type="compositionally biased region" description="Acidic residues" evidence="8">
    <location>
        <begin position="674"/>
        <end position="688"/>
    </location>
</feature>
<evidence type="ECO:0000256" key="4">
    <source>
        <dbReference type="ARBA" id="ARBA00022670"/>
    </source>
</evidence>
<keyword evidence="11" id="KW-1185">Reference proteome</keyword>
<dbReference type="PANTHER" id="PTHR24006">
    <property type="entry name" value="UBIQUITIN CARBOXYL-TERMINAL HYDROLASE"/>
    <property type="match status" value="1"/>
</dbReference>
<organism evidence="10 11">
    <name type="scientific">Gloeophyllum trabeum (strain ATCC 11539 / FP-39264 / Madison 617)</name>
    <name type="common">Brown rot fungus</name>
    <dbReference type="NCBI Taxonomy" id="670483"/>
    <lineage>
        <taxon>Eukaryota</taxon>
        <taxon>Fungi</taxon>
        <taxon>Dikarya</taxon>
        <taxon>Basidiomycota</taxon>
        <taxon>Agaricomycotina</taxon>
        <taxon>Agaricomycetes</taxon>
        <taxon>Gloeophyllales</taxon>
        <taxon>Gloeophyllaceae</taxon>
        <taxon>Gloeophyllum</taxon>
    </lineage>
</organism>
<feature type="compositionally biased region" description="Basic residues" evidence="8">
    <location>
        <begin position="591"/>
        <end position="603"/>
    </location>
</feature>
<dbReference type="EMBL" id="KB469305">
    <property type="protein sequence ID" value="EPQ53635.1"/>
    <property type="molecule type" value="Genomic_DNA"/>
</dbReference>
<feature type="compositionally biased region" description="Polar residues" evidence="8">
    <location>
        <begin position="476"/>
        <end position="488"/>
    </location>
</feature>
<dbReference type="PROSITE" id="PS50235">
    <property type="entry name" value="USP_3"/>
    <property type="match status" value="1"/>
</dbReference>
<feature type="region of interest" description="Disordered" evidence="8">
    <location>
        <begin position="1179"/>
        <end position="1343"/>
    </location>
</feature>
<dbReference type="InterPro" id="IPR038765">
    <property type="entry name" value="Papain-like_cys_pep_sf"/>
</dbReference>
<feature type="domain" description="USP" evidence="9">
    <location>
        <begin position="30"/>
        <end position="1170"/>
    </location>
</feature>
<feature type="compositionally biased region" description="Basic residues" evidence="8">
    <location>
        <begin position="172"/>
        <end position="187"/>
    </location>
</feature>
<reference evidence="10 11" key="1">
    <citation type="journal article" date="2012" name="Science">
        <title>The Paleozoic origin of enzymatic lignin decomposition reconstructed from 31 fungal genomes.</title>
        <authorList>
            <person name="Floudas D."/>
            <person name="Binder M."/>
            <person name="Riley R."/>
            <person name="Barry K."/>
            <person name="Blanchette R.A."/>
            <person name="Henrissat B."/>
            <person name="Martinez A.T."/>
            <person name="Otillar R."/>
            <person name="Spatafora J.W."/>
            <person name="Yadav J.S."/>
            <person name="Aerts A."/>
            <person name="Benoit I."/>
            <person name="Boyd A."/>
            <person name="Carlson A."/>
            <person name="Copeland A."/>
            <person name="Coutinho P.M."/>
            <person name="de Vries R.P."/>
            <person name="Ferreira P."/>
            <person name="Findley K."/>
            <person name="Foster B."/>
            <person name="Gaskell J."/>
            <person name="Glotzer D."/>
            <person name="Gorecki P."/>
            <person name="Heitman J."/>
            <person name="Hesse C."/>
            <person name="Hori C."/>
            <person name="Igarashi K."/>
            <person name="Jurgens J.A."/>
            <person name="Kallen N."/>
            <person name="Kersten P."/>
            <person name="Kohler A."/>
            <person name="Kuees U."/>
            <person name="Kumar T.K.A."/>
            <person name="Kuo A."/>
            <person name="LaButti K."/>
            <person name="Larrondo L.F."/>
            <person name="Lindquist E."/>
            <person name="Ling A."/>
            <person name="Lombard V."/>
            <person name="Lucas S."/>
            <person name="Lundell T."/>
            <person name="Martin R."/>
            <person name="McLaughlin D.J."/>
            <person name="Morgenstern I."/>
            <person name="Morin E."/>
            <person name="Murat C."/>
            <person name="Nagy L.G."/>
            <person name="Nolan M."/>
            <person name="Ohm R.A."/>
            <person name="Patyshakuliyeva A."/>
            <person name="Rokas A."/>
            <person name="Ruiz-Duenas F.J."/>
            <person name="Sabat G."/>
            <person name="Salamov A."/>
            <person name="Samejima M."/>
            <person name="Schmutz J."/>
            <person name="Slot J.C."/>
            <person name="St John F."/>
            <person name="Stenlid J."/>
            <person name="Sun H."/>
            <person name="Sun S."/>
            <person name="Syed K."/>
            <person name="Tsang A."/>
            <person name="Wiebenga A."/>
            <person name="Young D."/>
            <person name="Pisabarro A."/>
            <person name="Eastwood D.C."/>
            <person name="Martin F."/>
            <person name="Cullen D."/>
            <person name="Grigoriev I.V."/>
            <person name="Hibbett D.S."/>
        </authorList>
    </citation>
    <scope>NUCLEOTIDE SEQUENCE [LARGE SCALE GENOMIC DNA]</scope>
    <source>
        <strain evidence="10 11">ATCC 11539</strain>
    </source>
</reference>
<evidence type="ECO:0000256" key="8">
    <source>
        <dbReference type="SAM" id="MobiDB-lite"/>
    </source>
</evidence>
<feature type="compositionally biased region" description="Low complexity" evidence="8">
    <location>
        <begin position="1115"/>
        <end position="1131"/>
    </location>
</feature>
<feature type="compositionally biased region" description="Low complexity" evidence="8">
    <location>
        <begin position="188"/>
        <end position="201"/>
    </location>
</feature>
<proteinExistence type="inferred from homology"/>
<feature type="compositionally biased region" description="Polar residues" evidence="8">
    <location>
        <begin position="1329"/>
        <end position="1343"/>
    </location>
</feature>
<feature type="compositionally biased region" description="Acidic residues" evidence="8">
    <location>
        <begin position="890"/>
        <end position="903"/>
    </location>
</feature>
<evidence type="ECO:0000256" key="2">
    <source>
        <dbReference type="ARBA" id="ARBA00009085"/>
    </source>
</evidence>
<feature type="compositionally biased region" description="Polar residues" evidence="8">
    <location>
        <begin position="308"/>
        <end position="334"/>
    </location>
</feature>
<feature type="compositionally biased region" description="Polar residues" evidence="8">
    <location>
        <begin position="830"/>
        <end position="847"/>
    </location>
</feature>
<dbReference type="eggNOG" id="KOG1873">
    <property type="taxonomic scope" value="Eukaryota"/>
</dbReference>
<dbReference type="SUPFAM" id="SSF54001">
    <property type="entry name" value="Cysteine proteinases"/>
    <property type="match status" value="1"/>
</dbReference>
<keyword evidence="5" id="KW-0833">Ubl conjugation pathway</keyword>
<dbReference type="InterPro" id="IPR046528">
    <property type="entry name" value="DUF6593"/>
</dbReference>
<dbReference type="OrthoDB" id="420187at2759"/>
<dbReference type="PROSITE" id="PS00973">
    <property type="entry name" value="USP_2"/>
    <property type="match status" value="1"/>
</dbReference>
<gene>
    <name evidence="10" type="ORF">GLOTRDRAFT_139800</name>
</gene>
<feature type="region of interest" description="Disordered" evidence="8">
    <location>
        <begin position="581"/>
        <end position="608"/>
    </location>
</feature>
<dbReference type="GeneID" id="19304351"/>
<evidence type="ECO:0000313" key="11">
    <source>
        <dbReference type="Proteomes" id="UP000030669"/>
    </source>
</evidence>
<dbReference type="InterPro" id="IPR050164">
    <property type="entry name" value="Peptidase_C19"/>
</dbReference>
<feature type="compositionally biased region" description="Polar residues" evidence="8">
    <location>
        <begin position="1101"/>
        <end position="1110"/>
    </location>
</feature>
<dbReference type="Gene3D" id="3.90.70.10">
    <property type="entry name" value="Cysteine proteinases"/>
    <property type="match status" value="2"/>
</dbReference>
<dbReference type="GO" id="GO:0005829">
    <property type="term" value="C:cytosol"/>
    <property type="evidence" value="ECO:0007669"/>
    <property type="project" value="TreeGrafter"/>
</dbReference>
<feature type="region of interest" description="Disordered" evidence="8">
    <location>
        <begin position="168"/>
        <end position="239"/>
    </location>
</feature>
<dbReference type="PANTHER" id="PTHR24006:SF888">
    <property type="entry name" value="UBIQUITIN CARBOXYL-TERMINAL HYDROLASE 30"/>
    <property type="match status" value="1"/>
</dbReference>
<feature type="compositionally biased region" description="Low complexity" evidence="8">
    <location>
        <begin position="742"/>
        <end position="757"/>
    </location>
</feature>
<feature type="compositionally biased region" description="Basic and acidic residues" evidence="8">
    <location>
        <begin position="387"/>
        <end position="427"/>
    </location>
</feature>
<sequence>MAKGKKPTTQELYELRRQREEQEKEAYLPPGLINHGNTCFMNSVLQGLIATPLLYNLVHFQPIPPSIQNATSTPPILSSRSPQLTNGHRLGGDYEKEWVEGMPLGDTFFRVMEKAWDIQNDRRRESMSPKDLLSAIGRKYDQYLDFRQQDAHEFLSHLLDAMRMEEKDIIKKRQPPPPSKRKRKRSPKQPSASTSTAGTASPRPPPVRSSLSTVPEVSTSEHPGPVVDDDPTSPPIPDEEKLATFSDMLFGGKLASILVCEKCKHISCTYEDFNDLSLSIKPEDYVRERKRDKLKTFAKKLRLRPGTSPGQLPNQSVRSSSVPASPIRRSSQQAADHEPPVEDRVRRRSIDATPVTEEPPRTGPMSLAASTELEGPPQDEWQEIGDGEAKQSEEKGSLDRDHIEFVEQERPEKEKKDKDKDDNDWVKLGRRISMSMSMGIGKKDRERKSRSMERSRSSRSERSKSKAAYNEDVPSSPASFAQTFSSTEFKLGQPPSPAIAIKGGEDIPSRGASPSPNLTASPFVSGSPRLPIIRRAGSPSLIGSKHVKTPRPPKLSREESAYLRRLLADVPLPPSSSPLAMFRPPSFSGAHPHHHGHGHHHPPHSATSTAAQNLWAKLGHLPSIEECLRLFTSVEVLDGDNMVGCRRCWKIANGTYYSRSSKAGKEIKPRAGIDVEDSDSEEDSEESSPQEKKSETRGRSENAPERSPSASPAIRPVSLPASVRNASSEPVALPEAASEILSPASSTASLSAQSARSTESSILNAQGDDGTSLSSVAATVASYLLPAYRSKPSAPPAPLNLPDEPGSDAPQANISPHPPVSAYGGLPIPSISTTAPESPLTSAQTVKARSERPLPDLPQDPPQASSSKDSLRAPRIRFGRSKRESKGDESDSDLDSDSEDSDTESNASSSVTGFSDGSPMMSPYASPVMSQENLSSASRSAMGLGLSLGNESNATSADNSTTRVSEKKKIPRSKQVIMRRAYKRYLIATAPPILIIHLKRFQQVSKHPAFSSFSSGFKKLDDFVSFPEYLDLGPYLAPHKEDFGLGTDGVEQRPELPLRSKGREKCMYRLYAVVVHIGNMLGGHYIAYTALPDARSPLRRSGSQQSSTGELSGDAQPGNAQSQAQSASSGATKPADSPRQWAYISDTVVRLTTLDEVLKAKAYLYMSFSQPRHSSMDFLTAEPEPLSPGSRILSPPPRYMSPTSGVTQPSEEDYRPMLNPQARPRESSVYQSRPRPEDGLPANGRARSVRRDLPSPPAPMSPLPSPPMEPGSSYPENHLAVNHRRARGSESSGSSNGHPPNGYTSPSWHPVRRASGEPPSPLHLATPGSFDSAQSPGRPSNHTARYSFSQLSWNSMILSPLEVTGTAERIRQAEYHISVGMNCFLPGTAFITTIRRGGSAEGEVIGEIEIGNPEHGKKGGTVRVGSTKVWLNKALRKGAGNHKTSAFSWRNPWSWEFPGRTQLLWNCSDQLKKCHRVNYTGGRDTTPLVASFSPPHSDDKDVVVVSSPAILEVAGLDSQETFDHVVISVLLLERKRLLPT</sequence>
<feature type="compositionally biased region" description="Basic and acidic residues" evidence="8">
    <location>
        <begin position="663"/>
        <end position="673"/>
    </location>
</feature>
<name>S7RH96_GLOTA</name>
<dbReference type="GO" id="GO:0005634">
    <property type="term" value="C:nucleus"/>
    <property type="evidence" value="ECO:0007669"/>
    <property type="project" value="TreeGrafter"/>
</dbReference>
<feature type="region of interest" description="Disordered" evidence="8">
    <location>
        <begin position="1096"/>
        <end position="1137"/>
    </location>
</feature>
<dbReference type="InterPro" id="IPR001394">
    <property type="entry name" value="Peptidase_C19_UCH"/>
</dbReference>
<dbReference type="GO" id="GO:0006508">
    <property type="term" value="P:proteolysis"/>
    <property type="evidence" value="ECO:0007669"/>
    <property type="project" value="UniProtKB-KW"/>
</dbReference>
<evidence type="ECO:0000256" key="1">
    <source>
        <dbReference type="ARBA" id="ARBA00000707"/>
    </source>
</evidence>
<dbReference type="PROSITE" id="PS00972">
    <property type="entry name" value="USP_1"/>
    <property type="match status" value="1"/>
</dbReference>
<protein>
    <recommendedName>
        <fullName evidence="3">ubiquitinyl hydrolase 1</fullName>
        <ecNumber evidence="3">3.4.19.12</ecNumber>
    </recommendedName>
</protein>
<dbReference type="STRING" id="670483.S7RH96"/>
<dbReference type="InterPro" id="IPR018200">
    <property type="entry name" value="USP_CS"/>
</dbReference>
<feature type="compositionally biased region" description="Polar residues" evidence="8">
    <location>
        <begin position="512"/>
        <end position="524"/>
    </location>
</feature>
<dbReference type="GO" id="GO:0016579">
    <property type="term" value="P:protein deubiquitination"/>
    <property type="evidence" value="ECO:0007669"/>
    <property type="project" value="InterPro"/>
</dbReference>
<comment type="catalytic activity">
    <reaction evidence="1">
        <text>Thiol-dependent hydrolysis of ester, thioester, amide, peptide and isopeptide bonds formed by the C-terminal Gly of ubiquitin (a 76-residue protein attached to proteins as an intracellular targeting signal).</text>
        <dbReference type="EC" id="3.4.19.12"/>
    </reaction>
</comment>
<dbReference type="Proteomes" id="UP000030669">
    <property type="component" value="Unassembled WGS sequence"/>
</dbReference>
<comment type="similarity">
    <text evidence="2">Belongs to the peptidase C19 family.</text>
</comment>
<evidence type="ECO:0000313" key="10">
    <source>
        <dbReference type="EMBL" id="EPQ53635.1"/>
    </source>
</evidence>
<dbReference type="HOGENOM" id="CLU_003952_0_0_1"/>
<dbReference type="GO" id="GO:0004843">
    <property type="term" value="F:cysteine-type deubiquitinase activity"/>
    <property type="evidence" value="ECO:0007669"/>
    <property type="project" value="UniProtKB-EC"/>
</dbReference>
<evidence type="ECO:0000256" key="6">
    <source>
        <dbReference type="ARBA" id="ARBA00022801"/>
    </source>
</evidence>
<dbReference type="KEGG" id="gtr:GLOTRDRAFT_139800"/>
<evidence type="ECO:0000256" key="7">
    <source>
        <dbReference type="ARBA" id="ARBA00022807"/>
    </source>
</evidence>
<keyword evidence="6" id="KW-0378">Hydrolase</keyword>
<feature type="compositionally biased region" description="Polar residues" evidence="8">
    <location>
        <begin position="928"/>
        <end position="939"/>
    </location>
</feature>
<dbReference type="EC" id="3.4.19.12" evidence="3"/>
<feature type="compositionally biased region" description="Pro residues" evidence="8">
    <location>
        <begin position="1254"/>
        <end position="1269"/>
    </location>
</feature>
<feature type="compositionally biased region" description="Low complexity" evidence="8">
    <location>
        <begin position="1289"/>
        <end position="1302"/>
    </location>
</feature>
<dbReference type="OMA" id="HTYEDFY"/>
<dbReference type="Pfam" id="PF00443">
    <property type="entry name" value="UCH"/>
    <property type="match status" value="1"/>
</dbReference>
<evidence type="ECO:0000259" key="9">
    <source>
        <dbReference type="PROSITE" id="PS50235"/>
    </source>
</evidence>
<keyword evidence="7" id="KW-0788">Thiol protease</keyword>
<feature type="region of interest" description="Disordered" evidence="8">
    <location>
        <begin position="788"/>
        <end position="971"/>
    </location>
</feature>
<dbReference type="RefSeq" id="XP_007867942.1">
    <property type="nucleotide sequence ID" value="XM_007869751.1"/>
</dbReference>
<dbReference type="InterPro" id="IPR028889">
    <property type="entry name" value="USP"/>
</dbReference>
<feature type="compositionally biased region" description="Basic and acidic residues" evidence="8">
    <location>
        <begin position="335"/>
        <end position="350"/>
    </location>
</feature>